<dbReference type="InterPro" id="IPR055347">
    <property type="entry name" value="UTP6_N"/>
</dbReference>
<comment type="subcellular location">
    <subcellularLocation>
        <location evidence="1">Nucleus</location>
        <location evidence="1">Nucleolus</location>
    </subcellularLocation>
</comment>
<feature type="compositionally biased region" description="Basic and acidic residues" evidence="6">
    <location>
        <begin position="242"/>
        <end position="251"/>
    </location>
</feature>
<keyword evidence="3" id="KW-0698">rRNA processing</keyword>
<evidence type="ECO:0000259" key="7">
    <source>
        <dbReference type="Pfam" id="PF08640"/>
    </source>
</evidence>
<evidence type="ECO:0000313" key="8">
    <source>
        <dbReference type="EMBL" id="KAI6780207.1"/>
    </source>
</evidence>
<accession>A0A9P9XYI7</accession>
<sequence length="399" mass="45756">MAGVADKARFFLEKSVPQLREWERKDIFNQDEIRNIVSKRNDFEHRVLSPGNVPADWSAYAKWEQSLETLRVKRCQRLKIRHLASGHAGQGRVLSIYDRGTKRHASSAWLWKEYLQYTAKVKASKRFRRVMTEALRMMPNEVELWTMAGRRSAHNGDMASARSFFMRGCRFCTRDATLWLEYARCEMDWLAKVDRRKADKPQNDPLKPDQSNGADDELRIEDSDEESDLDEEGRLLPQPSKEQAKVIDKPAAKQLQNNPAMDGEIPMAIFDISKKQSFFGPEAAAQFFLIVASYRSVSAQPKVSQHILSHMDNHYASHPATADCHVRQPILGLRANTVEFVQNLREVLARLDKYLAIVDDKAGLASKTVAWIDDFLADAELDEALRQVLEHTQQKMQAL</sequence>
<organism evidence="8 9">
    <name type="scientific">Emericellopsis cladophorae</name>
    <dbReference type="NCBI Taxonomy" id="2686198"/>
    <lineage>
        <taxon>Eukaryota</taxon>
        <taxon>Fungi</taxon>
        <taxon>Dikarya</taxon>
        <taxon>Ascomycota</taxon>
        <taxon>Pezizomycotina</taxon>
        <taxon>Sordariomycetes</taxon>
        <taxon>Hypocreomycetidae</taxon>
        <taxon>Hypocreales</taxon>
        <taxon>Bionectriaceae</taxon>
        <taxon>Emericellopsis</taxon>
    </lineage>
</organism>
<dbReference type="InterPro" id="IPR013949">
    <property type="entry name" value="Utp6"/>
</dbReference>
<keyword evidence="4" id="KW-0677">Repeat</keyword>
<dbReference type="Gene3D" id="1.25.40.10">
    <property type="entry name" value="Tetratricopeptide repeat domain"/>
    <property type="match status" value="1"/>
</dbReference>
<evidence type="ECO:0000256" key="3">
    <source>
        <dbReference type="ARBA" id="ARBA00022552"/>
    </source>
</evidence>
<evidence type="ECO:0000256" key="5">
    <source>
        <dbReference type="ARBA" id="ARBA00023242"/>
    </source>
</evidence>
<evidence type="ECO:0000256" key="4">
    <source>
        <dbReference type="ARBA" id="ARBA00022737"/>
    </source>
</evidence>
<dbReference type="Proteomes" id="UP001055219">
    <property type="component" value="Unassembled WGS sequence"/>
</dbReference>
<dbReference type="GO" id="GO:0034388">
    <property type="term" value="C:Pwp2p-containing subcomplex of 90S preribosome"/>
    <property type="evidence" value="ECO:0007669"/>
    <property type="project" value="TreeGrafter"/>
</dbReference>
<dbReference type="GeneID" id="75829492"/>
<dbReference type="GO" id="GO:0030515">
    <property type="term" value="F:snoRNA binding"/>
    <property type="evidence" value="ECO:0007669"/>
    <property type="project" value="InterPro"/>
</dbReference>
<dbReference type="EMBL" id="JAGIXG020000035">
    <property type="protein sequence ID" value="KAI6780207.1"/>
    <property type="molecule type" value="Genomic_DNA"/>
</dbReference>
<dbReference type="OrthoDB" id="28112at2759"/>
<dbReference type="SUPFAM" id="SSF48452">
    <property type="entry name" value="TPR-like"/>
    <property type="match status" value="1"/>
</dbReference>
<keyword evidence="9" id="KW-1185">Reference proteome</keyword>
<dbReference type="AlphaFoldDB" id="A0A9P9XYI7"/>
<dbReference type="SMART" id="SM00386">
    <property type="entry name" value="HAT"/>
    <property type="match status" value="3"/>
</dbReference>
<name>A0A9P9XYI7_9HYPO</name>
<gene>
    <name evidence="8" type="ORF">J7T54_002986</name>
</gene>
<protein>
    <submittedName>
        <fullName evidence="8">U3 small nucleolar RNA-associated protein-like protein</fullName>
    </submittedName>
</protein>
<evidence type="ECO:0000313" key="9">
    <source>
        <dbReference type="Proteomes" id="UP001055219"/>
    </source>
</evidence>
<dbReference type="RefSeq" id="XP_051361063.1">
    <property type="nucleotide sequence ID" value="XM_051507696.1"/>
</dbReference>
<comment type="similarity">
    <text evidence="2">Belongs to the UTP6 family.</text>
</comment>
<comment type="caution">
    <text evidence="8">The sequence shown here is derived from an EMBL/GenBank/DDBJ whole genome shotgun (WGS) entry which is preliminary data.</text>
</comment>
<dbReference type="PANTHER" id="PTHR23271:SF1">
    <property type="entry name" value="U3 SMALL NUCLEOLAR RNA-ASSOCIATED PROTEIN 6 HOMOLOG"/>
    <property type="match status" value="1"/>
</dbReference>
<dbReference type="InterPro" id="IPR003107">
    <property type="entry name" value="HAT"/>
</dbReference>
<dbReference type="Pfam" id="PF08640">
    <property type="entry name" value="U3_assoc_6"/>
    <property type="match status" value="1"/>
</dbReference>
<dbReference type="GO" id="GO:0032040">
    <property type="term" value="C:small-subunit processome"/>
    <property type="evidence" value="ECO:0007669"/>
    <property type="project" value="TreeGrafter"/>
</dbReference>
<reference evidence="8" key="2">
    <citation type="submission" date="2022-07" db="EMBL/GenBank/DDBJ databases">
        <authorList>
            <person name="Goncalves M.F.M."/>
            <person name="Hilario S."/>
            <person name="Van De Peer Y."/>
            <person name="Esteves A.C."/>
            <person name="Alves A."/>
        </authorList>
    </citation>
    <scope>NUCLEOTIDE SEQUENCE</scope>
    <source>
        <strain evidence="8">MUM 19.33</strain>
    </source>
</reference>
<keyword evidence="5" id="KW-0539">Nucleus</keyword>
<evidence type="ECO:0000256" key="6">
    <source>
        <dbReference type="SAM" id="MobiDB-lite"/>
    </source>
</evidence>
<feature type="compositionally biased region" description="Acidic residues" evidence="6">
    <location>
        <begin position="222"/>
        <end position="231"/>
    </location>
</feature>
<dbReference type="InterPro" id="IPR011990">
    <property type="entry name" value="TPR-like_helical_dom_sf"/>
</dbReference>
<dbReference type="PANTHER" id="PTHR23271">
    <property type="entry name" value="HEPATOCELLULAR CARCINOMA-ASSOCIATED ANTIGEN 66"/>
    <property type="match status" value="1"/>
</dbReference>
<evidence type="ECO:0000256" key="1">
    <source>
        <dbReference type="ARBA" id="ARBA00004604"/>
    </source>
</evidence>
<feature type="region of interest" description="Disordered" evidence="6">
    <location>
        <begin position="196"/>
        <end position="253"/>
    </location>
</feature>
<proteinExistence type="inferred from homology"/>
<reference evidence="8" key="1">
    <citation type="journal article" date="2021" name="J Fungi (Basel)">
        <title>Genomic and Metabolomic Analyses of the Marine Fungus Emericellopsis cladophorae: Insights into Saltwater Adaptability Mechanisms and Its Biosynthetic Potential.</title>
        <authorList>
            <person name="Goncalves M.F.M."/>
            <person name="Hilario S."/>
            <person name="Van de Peer Y."/>
            <person name="Esteves A.C."/>
            <person name="Alves A."/>
        </authorList>
    </citation>
    <scope>NUCLEOTIDE SEQUENCE</scope>
    <source>
        <strain evidence="8">MUM 19.33</strain>
    </source>
</reference>
<evidence type="ECO:0000256" key="2">
    <source>
        <dbReference type="ARBA" id="ARBA00010734"/>
    </source>
</evidence>
<feature type="domain" description="U3 small nucleolar RNA-associated protein 6 N-terminal" evidence="7">
    <location>
        <begin position="12"/>
        <end position="82"/>
    </location>
</feature>
<dbReference type="GO" id="GO:0000462">
    <property type="term" value="P:maturation of SSU-rRNA from tricistronic rRNA transcript (SSU-rRNA, 5.8S rRNA, LSU-rRNA)"/>
    <property type="evidence" value="ECO:0007669"/>
    <property type="project" value="InterPro"/>
</dbReference>